<name>A0ABV5CSY9_9ACTN</name>
<evidence type="ECO:0000313" key="2">
    <source>
        <dbReference type="EMBL" id="MFB6394864.1"/>
    </source>
</evidence>
<evidence type="ECO:0000256" key="1">
    <source>
        <dbReference type="SAM" id="MobiDB-lite"/>
    </source>
</evidence>
<gene>
    <name evidence="2" type="ORF">AAFH96_17385</name>
</gene>
<comment type="caution">
    <text evidence="2">The sequence shown here is derived from an EMBL/GenBank/DDBJ whole genome shotgun (WGS) entry which is preliminary data.</text>
</comment>
<keyword evidence="3" id="KW-1185">Reference proteome</keyword>
<proteinExistence type="predicted"/>
<dbReference type="EMBL" id="JBCGDC010000046">
    <property type="protein sequence ID" value="MFB6394864.1"/>
    <property type="molecule type" value="Genomic_DNA"/>
</dbReference>
<dbReference type="RefSeq" id="WP_375734875.1">
    <property type="nucleotide sequence ID" value="NZ_JBCGDC010000046.1"/>
</dbReference>
<accession>A0ABV5CSY9</accession>
<reference evidence="2 3" key="1">
    <citation type="submission" date="2024-04" db="EMBL/GenBank/DDBJ databases">
        <title>Polymorphospora sp. isolated from Baiyangdian Lake in Xiong'an New Area.</title>
        <authorList>
            <person name="Zhang X."/>
            <person name="Liu J."/>
        </authorList>
    </citation>
    <scope>NUCLEOTIDE SEQUENCE [LARGE SCALE GENOMIC DNA]</scope>
    <source>
        <strain evidence="2 3">2-325</strain>
    </source>
</reference>
<sequence length="429" mass="44684">MSTVIDLGVPALDGERPAPARRPAAHHRRTVLAGLTALLLLVTGGAEPPAEPALVEVAVVPTSPMHNHTLAGDRLYSAELDPRRGGRVVTAYELGDGAARWTNVVEPPAGADSLGLDIELAVWPTGEQLLVSSHDGTSGLDPATGEVRWSTRPGILDHGGHGVGLSLAPPTDPAVAPGDGRGQVLRGVDLVTGAELWTSGPIGSGRFLTGATGALLVVETVDQGVEVRDPRTGTVRAALGAEPGRWRSVAGNVDDLLIVVFLGEVTGHAVDTLDTRWSFTSPSGRGVTTACGPHVCVRGDGRLTLLDAADGTVLGGIPRTGSPHYRAGHLLIRDGAGDGGTMRSLAPDGRTLIEMPGWVELAESPATAPAVLIRRDGDGHRSSFALLEPGATALRFLGTVPYPVHDCRSTPTHIVCQVGPDRLRVWRYR</sequence>
<dbReference type="InterPro" id="IPR011047">
    <property type="entry name" value="Quinoprotein_ADH-like_sf"/>
</dbReference>
<dbReference type="SUPFAM" id="SSF50998">
    <property type="entry name" value="Quinoprotein alcohol dehydrogenase-like"/>
    <property type="match status" value="1"/>
</dbReference>
<feature type="region of interest" description="Disordered" evidence="1">
    <location>
        <begin position="1"/>
        <end position="25"/>
    </location>
</feature>
<dbReference type="Gene3D" id="2.130.10.10">
    <property type="entry name" value="YVTN repeat-like/Quinoprotein amine dehydrogenase"/>
    <property type="match status" value="1"/>
</dbReference>
<organism evidence="2 3">
    <name type="scientific">Polymorphospora lycopeni</name>
    <dbReference type="NCBI Taxonomy" id="3140240"/>
    <lineage>
        <taxon>Bacteria</taxon>
        <taxon>Bacillati</taxon>
        <taxon>Actinomycetota</taxon>
        <taxon>Actinomycetes</taxon>
        <taxon>Micromonosporales</taxon>
        <taxon>Micromonosporaceae</taxon>
        <taxon>Polymorphospora</taxon>
    </lineage>
</organism>
<protein>
    <submittedName>
        <fullName evidence="2">PQQ-binding-like beta-propeller repeat protein</fullName>
    </submittedName>
</protein>
<dbReference type="Proteomes" id="UP001582793">
    <property type="component" value="Unassembled WGS sequence"/>
</dbReference>
<dbReference type="InterPro" id="IPR015943">
    <property type="entry name" value="WD40/YVTN_repeat-like_dom_sf"/>
</dbReference>
<evidence type="ECO:0000313" key="3">
    <source>
        <dbReference type="Proteomes" id="UP001582793"/>
    </source>
</evidence>